<keyword evidence="3" id="KW-1185">Reference proteome</keyword>
<organism evidence="2 3">
    <name type="scientific">[Torrubiella] hemipterigena</name>
    <dbReference type="NCBI Taxonomy" id="1531966"/>
    <lineage>
        <taxon>Eukaryota</taxon>
        <taxon>Fungi</taxon>
        <taxon>Dikarya</taxon>
        <taxon>Ascomycota</taxon>
        <taxon>Pezizomycotina</taxon>
        <taxon>Sordariomycetes</taxon>
        <taxon>Hypocreomycetidae</taxon>
        <taxon>Hypocreales</taxon>
        <taxon>Clavicipitaceae</taxon>
        <taxon>Clavicipitaceae incertae sedis</taxon>
        <taxon>'Torrubiella' clade</taxon>
    </lineage>
</organism>
<evidence type="ECO:0000256" key="1">
    <source>
        <dbReference type="SAM" id="MobiDB-lite"/>
    </source>
</evidence>
<gene>
    <name evidence="2" type="ORF">VHEMI01361</name>
</gene>
<dbReference type="EMBL" id="CDHN01000001">
    <property type="protein sequence ID" value="CEJ81219.1"/>
    <property type="molecule type" value="Genomic_DNA"/>
</dbReference>
<feature type="compositionally biased region" description="Polar residues" evidence="1">
    <location>
        <begin position="64"/>
        <end position="79"/>
    </location>
</feature>
<evidence type="ECO:0000313" key="2">
    <source>
        <dbReference type="EMBL" id="CEJ81219.1"/>
    </source>
</evidence>
<dbReference type="Proteomes" id="UP000039046">
    <property type="component" value="Unassembled WGS sequence"/>
</dbReference>
<dbReference type="AlphaFoldDB" id="A0A0A1T7A8"/>
<proteinExistence type="predicted"/>
<name>A0A0A1T7A8_9HYPO</name>
<sequence length="511" mass="57825">MSLTDCPHEILLRIFEDVAYTPTPPAYRGCRLFEFGERDRAEAARDTHGEDPFAENERLDYYAPSSQGSDVGPENSNGSHESRIRQDPWEQIELDQFSTGDGPHTFPNRDLSAIAQSCKRLYGVATKILYRRAGTAVNFPAYVETILTTPHLMAHVEHLTLSRRHRKGPVTAKLADLCNQIFDRHQAFNLSGRCVLLGEGEEEELLPYDWASLSTKLGLALLLTLPNLRSVDISLSPNLQGLPNVREWPHLPNLVAIRLIDTTCYHGYYNIGYEPRFHPQLPFQWLLNAAPNLTTLVSGNVAGMGSLSHPSLSVFALHGGFLQLDEVEGILNNMPGIRSIIYQPSYFGRAQITTKEFFKALGDSKRPFRVVDARLNGRTMEKISTPQSLAYTVDVQNLTVYAIRLNLCPVHQLQGRTLDHKFAKLIPSSAEILGVDDYQRWEDVISMADFVIRCRHIVKTIYIRNVEYDYTVLDKQEPMLTLKARGIRCLVYSHLDFLELADKFGFACQKF</sequence>
<dbReference type="HOGENOM" id="CLU_533384_0_0_1"/>
<reference evidence="2 3" key="1">
    <citation type="journal article" date="2015" name="Genome Announc.">
        <title>Draft Genome Sequence and Gene Annotation of the Entomopathogenic Fungus Verticillium hemipterigenum.</title>
        <authorList>
            <person name="Horn F."/>
            <person name="Habel A."/>
            <person name="Scharf D.H."/>
            <person name="Dworschak J."/>
            <person name="Brakhage A.A."/>
            <person name="Guthke R."/>
            <person name="Hertweck C."/>
            <person name="Linde J."/>
        </authorList>
    </citation>
    <scope>NUCLEOTIDE SEQUENCE [LARGE SCALE GENOMIC DNA]</scope>
</reference>
<evidence type="ECO:0000313" key="3">
    <source>
        <dbReference type="Proteomes" id="UP000039046"/>
    </source>
</evidence>
<accession>A0A0A1T7A8</accession>
<protein>
    <submittedName>
        <fullName evidence="2">Uncharacterized protein</fullName>
    </submittedName>
</protein>
<feature type="region of interest" description="Disordered" evidence="1">
    <location>
        <begin position="63"/>
        <end position="87"/>
    </location>
</feature>